<gene>
    <name evidence="1" type="ORF">L6452_37162</name>
</gene>
<evidence type="ECO:0000313" key="1">
    <source>
        <dbReference type="EMBL" id="KAI3677889.1"/>
    </source>
</evidence>
<keyword evidence="2" id="KW-1185">Reference proteome</keyword>
<reference evidence="1 2" key="2">
    <citation type="journal article" date="2022" name="Mol. Ecol. Resour.">
        <title>The genomes of chicory, endive, great burdock and yacon provide insights into Asteraceae paleo-polyploidization history and plant inulin production.</title>
        <authorList>
            <person name="Fan W."/>
            <person name="Wang S."/>
            <person name="Wang H."/>
            <person name="Wang A."/>
            <person name="Jiang F."/>
            <person name="Liu H."/>
            <person name="Zhao H."/>
            <person name="Xu D."/>
            <person name="Zhang Y."/>
        </authorList>
    </citation>
    <scope>NUCLEOTIDE SEQUENCE [LARGE SCALE GENOMIC DNA]</scope>
    <source>
        <strain evidence="2">cv. Niubang</strain>
    </source>
</reference>
<protein>
    <submittedName>
        <fullName evidence="1">Uncharacterized protein</fullName>
    </submittedName>
</protein>
<reference evidence="2" key="1">
    <citation type="journal article" date="2022" name="Mol. Ecol. Resour.">
        <title>The genomes of chicory, endive, great burdock and yacon provide insights into Asteraceae palaeo-polyploidization history and plant inulin production.</title>
        <authorList>
            <person name="Fan W."/>
            <person name="Wang S."/>
            <person name="Wang H."/>
            <person name="Wang A."/>
            <person name="Jiang F."/>
            <person name="Liu H."/>
            <person name="Zhao H."/>
            <person name="Xu D."/>
            <person name="Zhang Y."/>
        </authorList>
    </citation>
    <scope>NUCLEOTIDE SEQUENCE [LARGE SCALE GENOMIC DNA]</scope>
    <source>
        <strain evidence="2">cv. Niubang</strain>
    </source>
</reference>
<name>A0ACB8Y255_ARCLA</name>
<dbReference type="EMBL" id="CM042060">
    <property type="protein sequence ID" value="KAI3677889.1"/>
    <property type="molecule type" value="Genomic_DNA"/>
</dbReference>
<proteinExistence type="predicted"/>
<dbReference type="Proteomes" id="UP001055879">
    <property type="component" value="Linkage Group LG14"/>
</dbReference>
<evidence type="ECO:0000313" key="2">
    <source>
        <dbReference type="Proteomes" id="UP001055879"/>
    </source>
</evidence>
<organism evidence="1 2">
    <name type="scientific">Arctium lappa</name>
    <name type="common">Greater burdock</name>
    <name type="synonym">Lappa major</name>
    <dbReference type="NCBI Taxonomy" id="4217"/>
    <lineage>
        <taxon>Eukaryota</taxon>
        <taxon>Viridiplantae</taxon>
        <taxon>Streptophyta</taxon>
        <taxon>Embryophyta</taxon>
        <taxon>Tracheophyta</taxon>
        <taxon>Spermatophyta</taxon>
        <taxon>Magnoliopsida</taxon>
        <taxon>eudicotyledons</taxon>
        <taxon>Gunneridae</taxon>
        <taxon>Pentapetalae</taxon>
        <taxon>asterids</taxon>
        <taxon>campanulids</taxon>
        <taxon>Asterales</taxon>
        <taxon>Asteraceae</taxon>
        <taxon>Carduoideae</taxon>
        <taxon>Cardueae</taxon>
        <taxon>Arctiinae</taxon>
        <taxon>Arctium</taxon>
    </lineage>
</organism>
<accession>A0ACB8Y255</accession>
<comment type="caution">
    <text evidence="1">The sequence shown here is derived from an EMBL/GenBank/DDBJ whole genome shotgun (WGS) entry which is preliminary data.</text>
</comment>
<sequence length="247" mass="27944">MNAMKSMKSMEGHAVKYLHSDSQSWMSLPELPVEYFSRRILTRIGNKGMAKSVSSKYATGLKLYRATGPSHKMFAGEIRQKPSPRRPRRPWGNRTREEERKELQLQFRKGRLFPAAEAAYDRLFQNQCEYRRIGDFVAQSFQAILLSASATYYVLLSFIVEQFSAPLLESRGDPVPFIPSRAAVRLDVECAGRYSLFAGIPIMLRSELSLHLRNSSLLISFLMKNTNSAKSGFRGVLCITGEVSGYA</sequence>